<dbReference type="EMBL" id="CAFBON010000292">
    <property type="protein sequence ID" value="CAB5007672.1"/>
    <property type="molecule type" value="Genomic_DNA"/>
</dbReference>
<protein>
    <submittedName>
        <fullName evidence="2">Unannotated protein</fullName>
    </submittedName>
</protein>
<gene>
    <name evidence="2" type="ORF">UFOPK3954_02139</name>
</gene>
<proteinExistence type="predicted"/>
<dbReference type="AlphaFoldDB" id="A0A6J7PZA4"/>
<reference evidence="2" key="1">
    <citation type="submission" date="2020-05" db="EMBL/GenBank/DDBJ databases">
        <authorList>
            <person name="Chiriac C."/>
            <person name="Salcher M."/>
            <person name="Ghai R."/>
            <person name="Kavagutti S V."/>
        </authorList>
    </citation>
    <scope>NUCLEOTIDE SEQUENCE</scope>
</reference>
<accession>A0A6J7PZA4</accession>
<sequence length="236" mass="23948">MGTSTPQLPSNGLPSRPKANVAAPTRIGRISFPPSNMPPLDSLSRNPPANAASRLLRSGTGTYGRRSHGRLGLLSPGKRRKRTAAGSNHTTPIEIELCSTSGRTVVAYAPGSPSINGPNPVQRPSPLNGVGSGLCSDTGGGSRRATATVVLVVGTAGDRPVAAPVSVGAVVVTAVVDGTVVGAATAPAMLGPTAFGSGSPPTLAWFLSNQCRSAQSTSDPMWWSRAHWTVRAAALS</sequence>
<name>A0A6J7PZA4_9ZZZZ</name>
<evidence type="ECO:0000313" key="2">
    <source>
        <dbReference type="EMBL" id="CAB5007672.1"/>
    </source>
</evidence>
<evidence type="ECO:0000256" key="1">
    <source>
        <dbReference type="SAM" id="MobiDB-lite"/>
    </source>
</evidence>
<feature type="region of interest" description="Disordered" evidence="1">
    <location>
        <begin position="1"/>
        <end position="88"/>
    </location>
</feature>
<feature type="compositionally biased region" description="Polar residues" evidence="1">
    <location>
        <begin position="1"/>
        <end position="13"/>
    </location>
</feature>
<organism evidence="2">
    <name type="scientific">freshwater metagenome</name>
    <dbReference type="NCBI Taxonomy" id="449393"/>
    <lineage>
        <taxon>unclassified sequences</taxon>
        <taxon>metagenomes</taxon>
        <taxon>ecological metagenomes</taxon>
    </lineage>
</organism>